<dbReference type="WBParaSite" id="MhA1_Contig1801.frz3.gene1">
    <property type="protein sequence ID" value="MhA1_Contig1801.frz3.gene1"/>
    <property type="gene ID" value="MhA1_Contig1801.frz3.gene1"/>
</dbReference>
<accession>A0A1I8BC02</accession>
<evidence type="ECO:0000313" key="2">
    <source>
        <dbReference type="WBParaSite" id="MhA1_Contig1801.frz3.gene1"/>
    </source>
</evidence>
<name>A0A1I8BC02_MELHA</name>
<dbReference type="Proteomes" id="UP000095281">
    <property type="component" value="Unplaced"/>
</dbReference>
<keyword evidence="1" id="KW-1185">Reference proteome</keyword>
<organism evidence="1 2">
    <name type="scientific">Meloidogyne hapla</name>
    <name type="common">Root-knot nematode worm</name>
    <dbReference type="NCBI Taxonomy" id="6305"/>
    <lineage>
        <taxon>Eukaryota</taxon>
        <taxon>Metazoa</taxon>
        <taxon>Ecdysozoa</taxon>
        <taxon>Nematoda</taxon>
        <taxon>Chromadorea</taxon>
        <taxon>Rhabditida</taxon>
        <taxon>Tylenchina</taxon>
        <taxon>Tylenchomorpha</taxon>
        <taxon>Tylenchoidea</taxon>
        <taxon>Meloidogynidae</taxon>
        <taxon>Meloidogyninae</taxon>
        <taxon>Meloidogyne</taxon>
    </lineage>
</organism>
<dbReference type="AlphaFoldDB" id="A0A1I8BC02"/>
<evidence type="ECO:0000313" key="1">
    <source>
        <dbReference type="Proteomes" id="UP000095281"/>
    </source>
</evidence>
<reference evidence="2" key="1">
    <citation type="submission" date="2016-11" db="UniProtKB">
        <authorList>
            <consortium name="WormBaseParasite"/>
        </authorList>
    </citation>
    <scope>IDENTIFICATION</scope>
</reference>
<protein>
    <submittedName>
        <fullName evidence="2">Ovule protein</fullName>
    </submittedName>
</protein>
<sequence length="39" mass="4553">IKSQHCVHYMVCKKLPKVQLLNVLVLLKKVLLVQVQVRI</sequence>
<proteinExistence type="predicted"/>